<dbReference type="InterPro" id="IPR002053">
    <property type="entry name" value="Glyco_hydro_25"/>
</dbReference>
<dbReference type="EMBL" id="JGZC01000005">
    <property type="protein sequence ID" value="KFI70588.1"/>
    <property type="molecule type" value="Genomic_DNA"/>
</dbReference>
<dbReference type="eggNOG" id="COG3757">
    <property type="taxonomic scope" value="Bacteria"/>
</dbReference>
<dbReference type="GO" id="GO:0016052">
    <property type="term" value="P:carbohydrate catabolic process"/>
    <property type="evidence" value="ECO:0007669"/>
    <property type="project" value="TreeGrafter"/>
</dbReference>
<dbReference type="STRING" id="78345.BMERY_1871"/>
<dbReference type="CDD" id="cd06414">
    <property type="entry name" value="GH25_LytC-like"/>
    <property type="match status" value="1"/>
</dbReference>
<feature type="signal peptide" evidence="2">
    <location>
        <begin position="1"/>
        <end position="29"/>
    </location>
</feature>
<dbReference type="PANTHER" id="PTHR34135">
    <property type="entry name" value="LYSOZYME"/>
    <property type="match status" value="1"/>
</dbReference>
<comment type="similarity">
    <text evidence="1">Belongs to the glycosyl hydrolase 25 family.</text>
</comment>
<protein>
    <submittedName>
        <fullName evidence="3">1,4-beta-N-acetylmuramidase</fullName>
    </submittedName>
</protein>
<dbReference type="Gene3D" id="3.20.20.80">
    <property type="entry name" value="Glycosidases"/>
    <property type="match status" value="1"/>
</dbReference>
<dbReference type="AlphaFoldDB" id="A0A087BHT8"/>
<organism evidence="3 4">
    <name type="scientific">Bifidobacterium merycicum</name>
    <dbReference type="NCBI Taxonomy" id="78345"/>
    <lineage>
        <taxon>Bacteria</taxon>
        <taxon>Bacillati</taxon>
        <taxon>Actinomycetota</taxon>
        <taxon>Actinomycetes</taxon>
        <taxon>Bifidobacteriales</taxon>
        <taxon>Bifidobacteriaceae</taxon>
        <taxon>Bifidobacterium</taxon>
    </lineage>
</organism>
<comment type="caution">
    <text evidence="3">The sequence shown here is derived from an EMBL/GenBank/DDBJ whole genome shotgun (WGS) entry which is preliminary data.</text>
</comment>
<feature type="chain" id="PRO_5001818901" evidence="2">
    <location>
        <begin position="30"/>
        <end position="560"/>
    </location>
</feature>
<reference evidence="3 4" key="1">
    <citation type="submission" date="2014-03" db="EMBL/GenBank/DDBJ databases">
        <title>Genomics of Bifidobacteria.</title>
        <authorList>
            <person name="Ventura M."/>
            <person name="Milani C."/>
            <person name="Lugli G.A."/>
        </authorList>
    </citation>
    <scope>NUCLEOTIDE SEQUENCE [LARGE SCALE GENOMIC DNA]</scope>
    <source>
        <strain evidence="3 4">LMG 11341</strain>
    </source>
</reference>
<name>A0A087BHT8_9BIFI</name>
<proteinExistence type="inferred from homology"/>
<dbReference type="GO" id="GO:0003796">
    <property type="term" value="F:lysozyme activity"/>
    <property type="evidence" value="ECO:0007669"/>
    <property type="project" value="InterPro"/>
</dbReference>
<dbReference type="SUPFAM" id="SSF51445">
    <property type="entry name" value="(Trans)glycosidases"/>
    <property type="match status" value="1"/>
</dbReference>
<gene>
    <name evidence="3" type="ORF">BMERY_1871</name>
</gene>
<dbReference type="GO" id="GO:0016998">
    <property type="term" value="P:cell wall macromolecule catabolic process"/>
    <property type="evidence" value="ECO:0007669"/>
    <property type="project" value="InterPro"/>
</dbReference>
<evidence type="ECO:0000256" key="1">
    <source>
        <dbReference type="ARBA" id="ARBA00010646"/>
    </source>
</evidence>
<keyword evidence="4" id="KW-1185">Reference proteome</keyword>
<dbReference type="PROSITE" id="PS51904">
    <property type="entry name" value="GLYCOSYL_HYDROL_F25_2"/>
    <property type="match status" value="1"/>
</dbReference>
<dbReference type="InterPro" id="IPR017853">
    <property type="entry name" value="GH"/>
</dbReference>
<evidence type="ECO:0000313" key="3">
    <source>
        <dbReference type="EMBL" id="KFI70588.1"/>
    </source>
</evidence>
<dbReference type="GO" id="GO:0009253">
    <property type="term" value="P:peptidoglycan catabolic process"/>
    <property type="evidence" value="ECO:0007669"/>
    <property type="project" value="InterPro"/>
</dbReference>
<evidence type="ECO:0000256" key="2">
    <source>
        <dbReference type="SAM" id="SignalP"/>
    </source>
</evidence>
<dbReference type="Proteomes" id="UP000029060">
    <property type="component" value="Unassembled WGS sequence"/>
</dbReference>
<dbReference type="PANTHER" id="PTHR34135:SF2">
    <property type="entry name" value="LYSOZYME"/>
    <property type="match status" value="1"/>
</dbReference>
<sequence length="560" mass="61415">MFPKGIARIAVCVSMIAMTVSATAVPAYALQDTAIDGSAAQHGFAMQTDNEQNSGKSMPDNPDAKLPNTVSAKIPDDSTVVSEQLAATPDGTVKNLETGETVTDTTLVGTQDQQPDPLAKTDGESFIPVSAEDVKKAVSDANANDTGVRPSGFESNSYGAHWGTYNGTKAFFDYKNNLFVQQGKGVIDVSQWQGDIDWARAKADGVEGAIIRLGYGSDNAADSKAQRNISECKRLGIPFGIYWYSYAHDANGAAEEGEDVVAKLRQFGVSSGDLQYPVYYDLEQWTWTGHTPPTDPNVYNGIANKWYAALQSGGYTNLGVYSYTSYLQGPLNHPDIHAKTTWVAQYGARMEYNEFPTNRRGWQYTSSGHINGISGNVDMSAFGNKDYESLINMLWVVRDEDIAVGASVNTTASSLEYKWQSYNVSTGTWKTIADWTSANWAGWSDNAGTYWLHLEVRDAVSKKSIGEKTVAFAYVPGSKRINGTYAAWQSKDVLLGVSSNNPQGRYKIKIYDVDKKQWVAGFNGPWATWKKPAKGVYWTHYELYTSTGYLVETRTYAFGV</sequence>
<accession>A0A087BHT8</accession>
<keyword evidence="2" id="KW-0732">Signal</keyword>
<dbReference type="Pfam" id="PF01183">
    <property type="entry name" value="Glyco_hydro_25"/>
    <property type="match status" value="1"/>
</dbReference>
<evidence type="ECO:0000313" key="4">
    <source>
        <dbReference type="Proteomes" id="UP000029060"/>
    </source>
</evidence>